<dbReference type="Proteomes" id="UP000677687">
    <property type="component" value="Unassembled WGS sequence"/>
</dbReference>
<reference evidence="2" key="2">
    <citation type="submission" date="2021-05" db="EMBL/GenBank/DDBJ databases">
        <title>Protein family content uncovers lineage relationships and bacterial pathway maintenance mechanisms in DPANN archaea.</title>
        <authorList>
            <person name="Castelle C.J."/>
            <person name="Meheust R."/>
            <person name="Jaffe A.L."/>
            <person name="Seitz K."/>
            <person name="Gong X."/>
            <person name="Baker B.J."/>
            <person name="Banfield J.F."/>
        </authorList>
    </citation>
    <scope>NUCLEOTIDE SEQUENCE</scope>
    <source>
        <strain evidence="2">RIFCSPHIGHO2_01_FULL_AR10_44_11</strain>
    </source>
</reference>
<name>A0A8T4KU19_9ARCH</name>
<protein>
    <submittedName>
        <fullName evidence="2">Uncharacterized protein</fullName>
    </submittedName>
</protein>
<dbReference type="EMBL" id="JAGVWD010000047">
    <property type="protein sequence ID" value="MBS3057617.1"/>
    <property type="molecule type" value="Genomic_DNA"/>
</dbReference>
<reference evidence="2" key="1">
    <citation type="submission" date="2021-03" db="EMBL/GenBank/DDBJ databases">
        <authorList>
            <person name="Jaffe A."/>
        </authorList>
    </citation>
    <scope>NUCLEOTIDE SEQUENCE</scope>
    <source>
        <strain evidence="2">RIFCSPHIGHO2_01_FULL_AR10_44_11</strain>
    </source>
</reference>
<accession>A0A8T4KU19</accession>
<dbReference type="AlphaFoldDB" id="A0A8T4KU19"/>
<organism evidence="2 3">
    <name type="scientific">Candidatus Iainarchaeum sp</name>
    <dbReference type="NCBI Taxonomy" id="3101447"/>
    <lineage>
        <taxon>Archaea</taxon>
        <taxon>Candidatus Iainarchaeota</taxon>
        <taxon>Candidatus Iainarchaeia</taxon>
        <taxon>Candidatus Iainarchaeales</taxon>
        <taxon>Candidatus Iainarchaeaceae</taxon>
        <taxon>Candidatus Iainarchaeum</taxon>
    </lineage>
</organism>
<evidence type="ECO:0000313" key="2">
    <source>
        <dbReference type="EMBL" id="MBS3057617.1"/>
    </source>
</evidence>
<feature type="transmembrane region" description="Helical" evidence="1">
    <location>
        <begin position="12"/>
        <end position="32"/>
    </location>
</feature>
<feature type="transmembrane region" description="Helical" evidence="1">
    <location>
        <begin position="82"/>
        <end position="107"/>
    </location>
</feature>
<keyword evidence="1" id="KW-0472">Membrane</keyword>
<keyword evidence="1" id="KW-1133">Transmembrane helix</keyword>
<proteinExistence type="predicted"/>
<evidence type="ECO:0000256" key="1">
    <source>
        <dbReference type="SAM" id="Phobius"/>
    </source>
</evidence>
<keyword evidence="1" id="KW-0812">Transmembrane</keyword>
<gene>
    <name evidence="2" type="ORF">J4415_03235</name>
</gene>
<sequence>MFYGRIFGMRLPNLVGAFIIIIALIMFFTSAAKLYGIGSAVVDAKDCLGKIEFNQEDCRAAIKEATGITLLQGQSKLAIRQIFVAVAPSIAELLLWALIFIIGTALYRTGRLVVASSIKGKLARVAKRRKRR</sequence>
<evidence type="ECO:0000313" key="3">
    <source>
        <dbReference type="Proteomes" id="UP000677687"/>
    </source>
</evidence>
<comment type="caution">
    <text evidence="2">The sequence shown here is derived from an EMBL/GenBank/DDBJ whole genome shotgun (WGS) entry which is preliminary data.</text>
</comment>